<evidence type="ECO:0000313" key="3">
    <source>
        <dbReference type="Proteomes" id="UP000682134"/>
    </source>
</evidence>
<proteinExistence type="predicted"/>
<feature type="transmembrane region" description="Helical" evidence="1">
    <location>
        <begin position="107"/>
        <end position="129"/>
    </location>
</feature>
<evidence type="ECO:0000256" key="1">
    <source>
        <dbReference type="SAM" id="Phobius"/>
    </source>
</evidence>
<keyword evidence="3" id="KW-1185">Reference proteome</keyword>
<dbReference type="RefSeq" id="WP_209405723.1">
    <property type="nucleotide sequence ID" value="NZ_JAGIYQ010000006.1"/>
</dbReference>
<dbReference type="AlphaFoldDB" id="A0A940SJ89"/>
<dbReference type="Proteomes" id="UP000682134">
    <property type="component" value="Unassembled WGS sequence"/>
</dbReference>
<evidence type="ECO:0000313" key="2">
    <source>
        <dbReference type="EMBL" id="MBP0725795.1"/>
    </source>
</evidence>
<sequence>MEQYTGLYFDLTIIMLIVIFNKVLFRWVKYLVAAYYLVVSYFFITVKNKVDQQYDGIIPTPNEYWHKNSEWVNTISLYLYIPILSILIFIHYKLFKKAQNKKEKRSVLIRLFFSIVFFLFLSYMFHLAYGTSPM</sequence>
<keyword evidence="1" id="KW-0812">Transmembrane</keyword>
<feature type="transmembrane region" description="Helical" evidence="1">
    <location>
        <begin position="75"/>
        <end position="95"/>
    </location>
</feature>
<protein>
    <submittedName>
        <fullName evidence="2">Uncharacterized protein</fullName>
    </submittedName>
</protein>
<accession>A0A940SJ89</accession>
<keyword evidence="1" id="KW-0472">Membrane</keyword>
<organism evidence="2 3">
    <name type="scientific">Gottfriedia endophytica</name>
    <dbReference type="NCBI Taxonomy" id="2820819"/>
    <lineage>
        <taxon>Bacteria</taxon>
        <taxon>Bacillati</taxon>
        <taxon>Bacillota</taxon>
        <taxon>Bacilli</taxon>
        <taxon>Bacillales</taxon>
        <taxon>Bacillaceae</taxon>
        <taxon>Gottfriedia</taxon>
    </lineage>
</organism>
<gene>
    <name evidence="2" type="ORF">J5Y03_11495</name>
</gene>
<name>A0A940SJ89_9BACI</name>
<feature type="transmembrane region" description="Helical" evidence="1">
    <location>
        <begin position="6"/>
        <end position="25"/>
    </location>
</feature>
<comment type="caution">
    <text evidence="2">The sequence shown here is derived from an EMBL/GenBank/DDBJ whole genome shotgun (WGS) entry which is preliminary data.</text>
</comment>
<feature type="transmembrane region" description="Helical" evidence="1">
    <location>
        <begin position="30"/>
        <end position="46"/>
    </location>
</feature>
<reference evidence="2" key="1">
    <citation type="submission" date="2021-04" db="EMBL/GenBank/DDBJ databases">
        <title>Genome seq and assembly of Bacillus sp.</title>
        <authorList>
            <person name="Chhetri G."/>
        </authorList>
    </citation>
    <scope>NUCLEOTIDE SEQUENCE</scope>
    <source>
        <strain evidence="2">RG28</strain>
    </source>
</reference>
<dbReference type="EMBL" id="JAGIYQ010000006">
    <property type="protein sequence ID" value="MBP0725795.1"/>
    <property type="molecule type" value="Genomic_DNA"/>
</dbReference>
<keyword evidence="1" id="KW-1133">Transmembrane helix</keyword>